<sequence length="409" mass="45446">MFQKPINSTQLFIPQQQEANSTQRQQQQQQKQTGKQRNMSKKSKPTQKPKARNNSIDQQRQATTKLQQKPTTHHTNQQKQNATRCKSTNRREIAIREEEEEETIKISSDEDETTKTAVTLKTAADESVGSDPPTFDKSSRARNCSPPQSCSSSSSSSSLSSPISSSYRSLDYEAEADEEDANECENVVTLQRKLAGGNANLLHVQNFLNYFDEQQQKPKSTAIFGANAESQQVGICNQQLELHNTTQYQRLVGGGDTEINRLTNYVAQHAVDGLMTLQQAEANGIPNTTTHTAIAISTTTAAVATSGSNGKTTNKPCKFTISTKFLRKPRHKLKSVNLTPSAEAKNVLAISVPVDKDMLMTVAEQRNQQQAHVLMQMQQKQQPRQQPPADEPNVKFNSNFSINSLLNKK</sequence>
<evidence type="ECO:0000313" key="3">
    <source>
        <dbReference type="Proteomes" id="UP000606786"/>
    </source>
</evidence>
<feature type="compositionally biased region" description="Low complexity" evidence="1">
    <location>
        <begin position="145"/>
        <end position="164"/>
    </location>
</feature>
<feature type="compositionally biased region" description="Polar residues" evidence="1">
    <location>
        <begin position="1"/>
        <end position="14"/>
    </location>
</feature>
<dbReference type="Proteomes" id="UP000606786">
    <property type="component" value="Unassembled WGS sequence"/>
</dbReference>
<feature type="region of interest" description="Disordered" evidence="1">
    <location>
        <begin position="1"/>
        <end position="164"/>
    </location>
</feature>
<keyword evidence="3" id="KW-1185">Reference proteome</keyword>
<reference evidence="2" key="1">
    <citation type="submission" date="2020-11" db="EMBL/GenBank/DDBJ databases">
        <authorList>
            <person name="Whitehead M."/>
        </authorList>
    </citation>
    <scope>NUCLEOTIDE SEQUENCE</scope>
    <source>
        <strain evidence="2">EGII</strain>
    </source>
</reference>
<feature type="region of interest" description="Disordered" evidence="1">
    <location>
        <begin position="377"/>
        <end position="397"/>
    </location>
</feature>
<feature type="compositionally biased region" description="Basic residues" evidence="1">
    <location>
        <begin position="38"/>
        <end position="51"/>
    </location>
</feature>
<feature type="compositionally biased region" description="Low complexity" evidence="1">
    <location>
        <begin position="15"/>
        <end position="37"/>
    </location>
</feature>
<feature type="compositionally biased region" description="Polar residues" evidence="1">
    <location>
        <begin position="52"/>
        <end position="86"/>
    </location>
</feature>
<evidence type="ECO:0000256" key="1">
    <source>
        <dbReference type="SAM" id="MobiDB-lite"/>
    </source>
</evidence>
<gene>
    <name evidence="2" type="ORF">CCAP1982_LOCUS490</name>
</gene>
<name>A0A811TXR1_CERCA</name>
<comment type="caution">
    <text evidence="2">The sequence shown here is derived from an EMBL/GenBank/DDBJ whole genome shotgun (WGS) entry which is preliminary data.</text>
</comment>
<dbReference type="OrthoDB" id="8065298at2759"/>
<protein>
    <submittedName>
        <fullName evidence="2">(Mediterranean fruit fly) hypothetical protein</fullName>
    </submittedName>
</protein>
<proteinExistence type="predicted"/>
<dbReference type="EMBL" id="CAJHJT010000001">
    <property type="protein sequence ID" value="CAD6991572.1"/>
    <property type="molecule type" value="Genomic_DNA"/>
</dbReference>
<accession>A0A811TXR1</accession>
<organism evidence="2 3">
    <name type="scientific">Ceratitis capitata</name>
    <name type="common">Mediterranean fruit fly</name>
    <name type="synonym">Tephritis capitata</name>
    <dbReference type="NCBI Taxonomy" id="7213"/>
    <lineage>
        <taxon>Eukaryota</taxon>
        <taxon>Metazoa</taxon>
        <taxon>Ecdysozoa</taxon>
        <taxon>Arthropoda</taxon>
        <taxon>Hexapoda</taxon>
        <taxon>Insecta</taxon>
        <taxon>Pterygota</taxon>
        <taxon>Neoptera</taxon>
        <taxon>Endopterygota</taxon>
        <taxon>Diptera</taxon>
        <taxon>Brachycera</taxon>
        <taxon>Muscomorpha</taxon>
        <taxon>Tephritoidea</taxon>
        <taxon>Tephritidae</taxon>
        <taxon>Ceratitis</taxon>
        <taxon>Ceratitis</taxon>
    </lineage>
</organism>
<evidence type="ECO:0000313" key="2">
    <source>
        <dbReference type="EMBL" id="CAD6991572.1"/>
    </source>
</evidence>
<dbReference type="AlphaFoldDB" id="A0A811TXR1"/>